<comment type="caution">
    <text evidence="1">The sequence shown here is derived from an EMBL/GenBank/DDBJ whole genome shotgun (WGS) entry which is preliminary data.</text>
</comment>
<reference evidence="1 2" key="1">
    <citation type="journal article" date="2019" name="Sci. Rep.">
        <title>Orb-weaving spider Araneus ventricosus genome elucidates the spidroin gene catalogue.</title>
        <authorList>
            <person name="Kono N."/>
            <person name="Nakamura H."/>
            <person name="Ohtoshi R."/>
            <person name="Moran D.A.P."/>
            <person name="Shinohara A."/>
            <person name="Yoshida Y."/>
            <person name="Fujiwara M."/>
            <person name="Mori M."/>
            <person name="Tomita M."/>
            <person name="Arakawa K."/>
        </authorList>
    </citation>
    <scope>NUCLEOTIDE SEQUENCE [LARGE SCALE GENOMIC DNA]</scope>
</reference>
<evidence type="ECO:0000313" key="1">
    <source>
        <dbReference type="EMBL" id="GBN55129.1"/>
    </source>
</evidence>
<gene>
    <name evidence="1" type="ORF">AVEN_10528_1</name>
</gene>
<dbReference type="Proteomes" id="UP000499080">
    <property type="component" value="Unassembled WGS sequence"/>
</dbReference>
<dbReference type="EMBL" id="BGPR01012219">
    <property type="protein sequence ID" value="GBN55129.1"/>
    <property type="molecule type" value="Genomic_DNA"/>
</dbReference>
<accession>A0A4Y2PV83</accession>
<organism evidence="1 2">
    <name type="scientific">Araneus ventricosus</name>
    <name type="common">Orbweaver spider</name>
    <name type="synonym">Epeira ventricosa</name>
    <dbReference type="NCBI Taxonomy" id="182803"/>
    <lineage>
        <taxon>Eukaryota</taxon>
        <taxon>Metazoa</taxon>
        <taxon>Ecdysozoa</taxon>
        <taxon>Arthropoda</taxon>
        <taxon>Chelicerata</taxon>
        <taxon>Arachnida</taxon>
        <taxon>Araneae</taxon>
        <taxon>Araneomorphae</taxon>
        <taxon>Entelegynae</taxon>
        <taxon>Araneoidea</taxon>
        <taxon>Araneidae</taxon>
        <taxon>Araneus</taxon>
    </lineage>
</organism>
<evidence type="ECO:0000313" key="2">
    <source>
        <dbReference type="Proteomes" id="UP000499080"/>
    </source>
</evidence>
<keyword evidence="2" id="KW-1185">Reference proteome</keyword>
<dbReference type="AlphaFoldDB" id="A0A4Y2PV83"/>
<protein>
    <submittedName>
        <fullName evidence="1">Uncharacterized protein</fullName>
    </submittedName>
</protein>
<proteinExistence type="predicted"/>
<sequence length="110" mass="12792">MHTVYHRYPDYNRSCTQRNSKFHYQLYRETIVLARDFTSIELFRAYATFMCSSFRSSSWASAAKNSAQSASFWKKKANENNLTNNGKTDENTAVMALQISNCYRCTNSSR</sequence>
<name>A0A4Y2PV83_ARAVE</name>